<name>A0A9P5NQ67_GYMJU</name>
<dbReference type="OrthoDB" id="2269034at2759"/>
<evidence type="ECO:0008006" key="3">
    <source>
        <dbReference type="Google" id="ProtNLM"/>
    </source>
</evidence>
<gene>
    <name evidence="1" type="ORF">CPB84DRAFT_971229</name>
</gene>
<comment type="caution">
    <text evidence="1">The sequence shown here is derived from an EMBL/GenBank/DDBJ whole genome shotgun (WGS) entry which is preliminary data.</text>
</comment>
<proteinExistence type="predicted"/>
<dbReference type="EMBL" id="JADNYJ010000042">
    <property type="protein sequence ID" value="KAF8901392.1"/>
    <property type="molecule type" value="Genomic_DNA"/>
</dbReference>
<evidence type="ECO:0000313" key="2">
    <source>
        <dbReference type="Proteomes" id="UP000724874"/>
    </source>
</evidence>
<evidence type="ECO:0000313" key="1">
    <source>
        <dbReference type="EMBL" id="KAF8901392.1"/>
    </source>
</evidence>
<dbReference type="AlphaFoldDB" id="A0A9P5NQ67"/>
<protein>
    <recommendedName>
        <fullName evidence="3">F-box domain-containing protein</fullName>
    </recommendedName>
</protein>
<accession>A0A9P5NQ67</accession>
<reference evidence="1" key="1">
    <citation type="submission" date="2020-11" db="EMBL/GenBank/DDBJ databases">
        <authorList>
            <consortium name="DOE Joint Genome Institute"/>
            <person name="Ahrendt S."/>
            <person name="Riley R."/>
            <person name="Andreopoulos W."/>
            <person name="LaButti K."/>
            <person name="Pangilinan J."/>
            <person name="Ruiz-duenas F.J."/>
            <person name="Barrasa J.M."/>
            <person name="Sanchez-Garcia M."/>
            <person name="Camarero S."/>
            <person name="Miyauchi S."/>
            <person name="Serrano A."/>
            <person name="Linde D."/>
            <person name="Babiker R."/>
            <person name="Drula E."/>
            <person name="Ayuso-Fernandez I."/>
            <person name="Pacheco R."/>
            <person name="Padilla G."/>
            <person name="Ferreira P."/>
            <person name="Barriuso J."/>
            <person name="Kellner H."/>
            <person name="Castanera R."/>
            <person name="Alfaro M."/>
            <person name="Ramirez L."/>
            <person name="Pisabarro A.G."/>
            <person name="Kuo A."/>
            <person name="Tritt A."/>
            <person name="Lipzen A."/>
            <person name="He G."/>
            <person name="Yan M."/>
            <person name="Ng V."/>
            <person name="Cullen D."/>
            <person name="Martin F."/>
            <person name="Rosso M.-N."/>
            <person name="Henrissat B."/>
            <person name="Hibbett D."/>
            <person name="Martinez A.T."/>
            <person name="Grigoriev I.V."/>
        </authorList>
    </citation>
    <scope>NUCLEOTIDE SEQUENCE</scope>
    <source>
        <strain evidence="1">AH 44721</strain>
    </source>
</reference>
<organism evidence="1 2">
    <name type="scientific">Gymnopilus junonius</name>
    <name type="common">Spectacular rustgill mushroom</name>
    <name type="synonym">Gymnopilus spectabilis subsp. junonius</name>
    <dbReference type="NCBI Taxonomy" id="109634"/>
    <lineage>
        <taxon>Eukaryota</taxon>
        <taxon>Fungi</taxon>
        <taxon>Dikarya</taxon>
        <taxon>Basidiomycota</taxon>
        <taxon>Agaricomycotina</taxon>
        <taxon>Agaricomycetes</taxon>
        <taxon>Agaricomycetidae</taxon>
        <taxon>Agaricales</taxon>
        <taxon>Agaricineae</taxon>
        <taxon>Hymenogastraceae</taxon>
        <taxon>Gymnopilus</taxon>
    </lineage>
</organism>
<dbReference type="Proteomes" id="UP000724874">
    <property type="component" value="Unassembled WGS sequence"/>
</dbReference>
<keyword evidence="2" id="KW-1185">Reference proteome</keyword>
<sequence>MLESRPPPRVSVEIWREIFNHFVASNPGNELRYKEPGAEKAFILSHVCSTWRANAVGFPALWREIAVIIYEDHVHPRTRLLSLFLRHARSTPLDMTMIALSSQFSPKVSMRPVTLFLQELHRARRLEIDVGLLRCLQKLDSRAFDEIEKEMDGAPWLKSLSLIPLSSLERTTIPRTYTGYTEHLSLSIN</sequence>